<dbReference type="SUPFAM" id="SSF53474">
    <property type="entry name" value="alpha/beta-Hydrolases"/>
    <property type="match status" value="1"/>
</dbReference>
<dbReference type="Proteomes" id="UP000004994">
    <property type="component" value="Chromosome 7"/>
</dbReference>
<dbReference type="EnsemblPlants" id="Solyc07g039520.1.1">
    <property type="protein sequence ID" value="Solyc07g039520.1.1.1"/>
    <property type="gene ID" value="Solyc07g039520.1"/>
</dbReference>
<dbReference type="AlphaFoldDB" id="A0A3Q7HBD1"/>
<dbReference type="PaxDb" id="4081-Solyc07g039520.1.1"/>
<evidence type="ECO:0000313" key="1">
    <source>
        <dbReference type="EnsemblPlants" id="Solyc07g039520.1.1.1"/>
    </source>
</evidence>
<dbReference type="STRING" id="4081.A0A3Q7HBD1"/>
<proteinExistence type="predicted"/>
<name>A0A3Q7HBD1_SOLLC</name>
<dbReference type="Gramene" id="Solyc07g039520.1.1">
    <property type="protein sequence ID" value="Solyc07g039520.1.1.1"/>
    <property type="gene ID" value="Solyc07g039520.1"/>
</dbReference>
<accession>A0A3Q7HBD1</accession>
<dbReference type="InterPro" id="IPR029058">
    <property type="entry name" value="AB_hydrolase_fold"/>
</dbReference>
<reference evidence="1" key="1">
    <citation type="journal article" date="2012" name="Nature">
        <title>The tomato genome sequence provides insights into fleshy fruit evolution.</title>
        <authorList>
            <consortium name="Tomato Genome Consortium"/>
        </authorList>
    </citation>
    <scope>NUCLEOTIDE SEQUENCE [LARGE SCALE GENOMIC DNA]</scope>
    <source>
        <strain evidence="1">cv. Heinz 1706</strain>
    </source>
</reference>
<dbReference type="OMA" id="EAANHCY"/>
<dbReference type="Gene3D" id="3.40.50.1820">
    <property type="entry name" value="alpha/beta hydrolase"/>
    <property type="match status" value="1"/>
</dbReference>
<dbReference type="InParanoid" id="A0A3Q7HBD1"/>
<keyword evidence="2" id="KW-1185">Reference proteome</keyword>
<evidence type="ECO:0000313" key="2">
    <source>
        <dbReference type="Proteomes" id="UP000004994"/>
    </source>
</evidence>
<sequence>MKLHLYRVLTVYGSADEVIPLEDALEFDKIIPNHKLVNIEAANHCYTSHQAELTPVVLPFIMEGLQHSAAELGR</sequence>
<organism evidence="1">
    <name type="scientific">Solanum lycopersicum</name>
    <name type="common">Tomato</name>
    <name type="synonym">Lycopersicon esculentum</name>
    <dbReference type="NCBI Taxonomy" id="4081"/>
    <lineage>
        <taxon>Eukaryota</taxon>
        <taxon>Viridiplantae</taxon>
        <taxon>Streptophyta</taxon>
        <taxon>Embryophyta</taxon>
        <taxon>Tracheophyta</taxon>
        <taxon>Spermatophyta</taxon>
        <taxon>Magnoliopsida</taxon>
        <taxon>eudicotyledons</taxon>
        <taxon>Gunneridae</taxon>
        <taxon>Pentapetalae</taxon>
        <taxon>asterids</taxon>
        <taxon>lamiids</taxon>
        <taxon>Solanales</taxon>
        <taxon>Solanaceae</taxon>
        <taxon>Solanoideae</taxon>
        <taxon>Solaneae</taxon>
        <taxon>Solanum</taxon>
        <taxon>Solanum subgen. Lycopersicon</taxon>
    </lineage>
</organism>
<protein>
    <submittedName>
        <fullName evidence="1">Uncharacterized protein</fullName>
    </submittedName>
</protein>
<reference evidence="1" key="2">
    <citation type="submission" date="2019-01" db="UniProtKB">
        <authorList>
            <consortium name="EnsemblPlants"/>
        </authorList>
    </citation>
    <scope>IDENTIFICATION</scope>
    <source>
        <strain evidence="1">cv. Heinz 1706</strain>
    </source>
</reference>